<evidence type="ECO:0000256" key="2">
    <source>
        <dbReference type="ARBA" id="ARBA00022801"/>
    </source>
</evidence>
<feature type="domain" description="Glycosyl hydrolase family 32 N-terminal" evidence="4">
    <location>
        <begin position="13"/>
        <end position="161"/>
    </location>
</feature>
<comment type="similarity">
    <text evidence="1">Belongs to the glycosyl hydrolase 32 family.</text>
</comment>
<dbReference type="GeneID" id="25737585"/>
<name>A0A0D2ND53_9CHLO</name>
<evidence type="ECO:0000313" key="5">
    <source>
        <dbReference type="EMBL" id="KIZ03251.1"/>
    </source>
</evidence>
<proteinExistence type="inferred from homology"/>
<evidence type="ECO:0000256" key="1">
    <source>
        <dbReference type="ARBA" id="ARBA00009902"/>
    </source>
</evidence>
<evidence type="ECO:0000256" key="3">
    <source>
        <dbReference type="ARBA" id="ARBA00023295"/>
    </source>
</evidence>
<dbReference type="SUPFAM" id="SSF75005">
    <property type="entry name" value="Arabinanase/levansucrase/invertase"/>
    <property type="match status" value="1"/>
</dbReference>
<evidence type="ECO:0000259" key="4">
    <source>
        <dbReference type="Pfam" id="PF00251"/>
    </source>
</evidence>
<evidence type="ECO:0000313" key="6">
    <source>
        <dbReference type="Proteomes" id="UP000054498"/>
    </source>
</evidence>
<keyword evidence="6" id="KW-1185">Reference proteome</keyword>
<sequence length="376" mass="41442">MLAAWHPFRPGYHITAPYGWLNDPHGYFKRNGLHHLFFQYNPKATAWGAPFWAHVVSTDLVHWRWLPPALLPDSAMDFNGIWSGASTITEDGTPWLSYTAAATLVPELGNFFQSQALASPANLSDPYLRSWVKSPSNPVLVQTPPGGTNFQFRDTTPANKDVRDAVKAALAKGRLGNTTNLQAPRFAWVVGTQAFCLGTAAIYTAPKLEGPWLFSGNLFNQMAIDGKLNGQCEAAGRLRGAAFGGPCSQFGSKCRMWEVVDFASVAPGVYVTKWSDQDRARTPFSTEWYVISDELDPNALKFGPAFNNINTVTASAFDTLLTGRLRGKLFAPKQLDYGSTYASKFERLDDGRLIINTVRTAARPRHACNQSSVQMQ</sequence>
<dbReference type="GO" id="GO:0005975">
    <property type="term" value="P:carbohydrate metabolic process"/>
    <property type="evidence" value="ECO:0007669"/>
    <property type="project" value="InterPro"/>
</dbReference>
<gene>
    <name evidence="5" type="ORF">MNEG_4708</name>
</gene>
<dbReference type="Proteomes" id="UP000054498">
    <property type="component" value="Unassembled WGS sequence"/>
</dbReference>
<accession>A0A0D2ND53</accession>
<dbReference type="RefSeq" id="XP_013902270.1">
    <property type="nucleotide sequence ID" value="XM_014046816.1"/>
</dbReference>
<reference evidence="5 6" key="1">
    <citation type="journal article" date="2013" name="BMC Genomics">
        <title>Reconstruction of the lipid metabolism for the microalga Monoraphidium neglectum from its genome sequence reveals characteristics suitable for biofuel production.</title>
        <authorList>
            <person name="Bogen C."/>
            <person name="Al-Dilaimi A."/>
            <person name="Albersmeier A."/>
            <person name="Wichmann J."/>
            <person name="Grundmann M."/>
            <person name="Rupp O."/>
            <person name="Lauersen K.J."/>
            <person name="Blifernez-Klassen O."/>
            <person name="Kalinowski J."/>
            <person name="Goesmann A."/>
            <person name="Mussgnug J.H."/>
            <person name="Kruse O."/>
        </authorList>
    </citation>
    <scope>NUCLEOTIDE SEQUENCE [LARGE SCALE GENOMIC DNA]</scope>
    <source>
        <strain evidence="5 6">SAG 48.87</strain>
    </source>
</reference>
<keyword evidence="3" id="KW-0326">Glycosidase</keyword>
<dbReference type="PANTHER" id="PTHR31953">
    <property type="entry name" value="BETA-FRUCTOFURANOSIDASE, INSOLUBLE ISOENZYME CWINV1-RELATED"/>
    <property type="match status" value="1"/>
</dbReference>
<keyword evidence="2" id="KW-0378">Hydrolase</keyword>
<dbReference type="Pfam" id="PF00251">
    <property type="entry name" value="Glyco_hydro_32N"/>
    <property type="match status" value="1"/>
</dbReference>
<dbReference type="KEGG" id="mng:MNEG_4708"/>
<dbReference type="Gene3D" id="2.115.10.20">
    <property type="entry name" value="Glycosyl hydrolase domain, family 43"/>
    <property type="match status" value="1"/>
</dbReference>
<dbReference type="InterPro" id="IPR013148">
    <property type="entry name" value="Glyco_hydro_32_N"/>
</dbReference>
<dbReference type="OrthoDB" id="507039at2759"/>
<dbReference type="AlphaFoldDB" id="A0A0D2ND53"/>
<dbReference type="InterPro" id="IPR023296">
    <property type="entry name" value="Glyco_hydro_beta-prop_sf"/>
</dbReference>
<dbReference type="STRING" id="145388.A0A0D2ND53"/>
<dbReference type="EMBL" id="KK100886">
    <property type="protein sequence ID" value="KIZ03251.1"/>
    <property type="molecule type" value="Genomic_DNA"/>
</dbReference>
<protein>
    <recommendedName>
        <fullName evidence="4">Glycosyl hydrolase family 32 N-terminal domain-containing protein</fullName>
    </recommendedName>
</protein>
<organism evidence="5 6">
    <name type="scientific">Monoraphidium neglectum</name>
    <dbReference type="NCBI Taxonomy" id="145388"/>
    <lineage>
        <taxon>Eukaryota</taxon>
        <taxon>Viridiplantae</taxon>
        <taxon>Chlorophyta</taxon>
        <taxon>core chlorophytes</taxon>
        <taxon>Chlorophyceae</taxon>
        <taxon>CS clade</taxon>
        <taxon>Sphaeropleales</taxon>
        <taxon>Selenastraceae</taxon>
        <taxon>Monoraphidium</taxon>
    </lineage>
</organism>
<dbReference type="SMART" id="SM00640">
    <property type="entry name" value="Glyco_32"/>
    <property type="match status" value="1"/>
</dbReference>
<dbReference type="InterPro" id="IPR050551">
    <property type="entry name" value="Fructan_Metab_Enzymes"/>
</dbReference>
<dbReference type="GO" id="GO:0004553">
    <property type="term" value="F:hydrolase activity, hydrolyzing O-glycosyl compounds"/>
    <property type="evidence" value="ECO:0007669"/>
    <property type="project" value="InterPro"/>
</dbReference>
<dbReference type="InterPro" id="IPR001362">
    <property type="entry name" value="Glyco_hydro_32"/>
</dbReference>